<dbReference type="Pfam" id="PF01012">
    <property type="entry name" value="ETF"/>
    <property type="match status" value="1"/>
</dbReference>
<accession>A0A8J6M491</accession>
<gene>
    <name evidence="6" type="ORF">H8S55_08530</name>
</gene>
<keyword evidence="7" id="KW-1185">Reference proteome</keyword>
<feature type="binding site" evidence="4">
    <location>
        <begin position="240"/>
        <end position="241"/>
    </location>
    <ligand>
        <name>FAD</name>
        <dbReference type="ChEBI" id="CHEBI:57692"/>
    </ligand>
</feature>
<evidence type="ECO:0000313" key="7">
    <source>
        <dbReference type="Proteomes" id="UP000602260"/>
    </source>
</evidence>
<dbReference type="Gene3D" id="3.40.50.620">
    <property type="entry name" value="HUPs"/>
    <property type="match status" value="1"/>
</dbReference>
<dbReference type="RefSeq" id="WP_186878633.1">
    <property type="nucleotide sequence ID" value="NZ_JACOPN010000005.1"/>
</dbReference>
<dbReference type="AlphaFoldDB" id="A0A8J6M491"/>
<evidence type="ECO:0000256" key="4">
    <source>
        <dbReference type="PIRSR" id="PIRSR000089-1"/>
    </source>
</evidence>
<dbReference type="InterPro" id="IPR001308">
    <property type="entry name" value="ETF_a/FixB"/>
</dbReference>
<keyword evidence="3 4" id="KW-0274">FAD</keyword>
<dbReference type="GO" id="GO:0050660">
    <property type="term" value="F:flavin adenine dinucleotide binding"/>
    <property type="evidence" value="ECO:0007669"/>
    <property type="project" value="InterPro"/>
</dbReference>
<dbReference type="GO" id="GO:0009055">
    <property type="term" value="F:electron transfer activity"/>
    <property type="evidence" value="ECO:0007669"/>
    <property type="project" value="InterPro"/>
</dbReference>
<reference evidence="6" key="1">
    <citation type="submission" date="2020-08" db="EMBL/GenBank/DDBJ databases">
        <title>Genome public.</title>
        <authorList>
            <person name="Liu C."/>
            <person name="Sun Q."/>
        </authorList>
    </citation>
    <scope>NUCLEOTIDE SEQUENCE</scope>
    <source>
        <strain evidence="6">BX5</strain>
    </source>
</reference>
<dbReference type="Gene3D" id="3.40.50.1220">
    <property type="entry name" value="TPP-binding domain"/>
    <property type="match status" value="1"/>
</dbReference>
<dbReference type="Proteomes" id="UP000602260">
    <property type="component" value="Unassembled WGS sequence"/>
</dbReference>
<evidence type="ECO:0000313" key="6">
    <source>
        <dbReference type="EMBL" id="MBC5717363.1"/>
    </source>
</evidence>
<comment type="similarity">
    <text evidence="1">Belongs to the ETF alpha-subunit/FixB family.</text>
</comment>
<feature type="binding site" evidence="4">
    <location>
        <begin position="271"/>
        <end position="278"/>
    </location>
    <ligand>
        <name>FAD</name>
        <dbReference type="ChEBI" id="CHEBI:57692"/>
    </ligand>
</feature>
<protein>
    <submittedName>
        <fullName evidence="6">Electron transfer flavoprotein subunit alpha/FixB family protein</fullName>
    </submittedName>
</protein>
<dbReference type="SUPFAM" id="SSF52402">
    <property type="entry name" value="Adenine nucleotide alpha hydrolases-like"/>
    <property type="match status" value="1"/>
</dbReference>
<evidence type="ECO:0000256" key="2">
    <source>
        <dbReference type="ARBA" id="ARBA00022630"/>
    </source>
</evidence>
<dbReference type="EMBL" id="JACOPN010000005">
    <property type="protein sequence ID" value="MBC5717363.1"/>
    <property type="molecule type" value="Genomic_DNA"/>
</dbReference>
<name>A0A8J6M491_9FIRM</name>
<feature type="domain" description="Electron transfer flavoprotein alpha/beta-subunit N-terminal" evidence="5">
    <location>
        <begin position="5"/>
        <end position="191"/>
    </location>
</feature>
<feature type="binding site" evidence="4">
    <location>
        <begin position="254"/>
        <end position="258"/>
    </location>
    <ligand>
        <name>FAD</name>
        <dbReference type="ChEBI" id="CHEBI:57692"/>
    </ligand>
</feature>
<evidence type="ECO:0000256" key="1">
    <source>
        <dbReference type="ARBA" id="ARBA00005817"/>
    </source>
</evidence>
<dbReference type="SMART" id="SM00893">
    <property type="entry name" value="ETF"/>
    <property type="match status" value="1"/>
</dbReference>
<evidence type="ECO:0000256" key="3">
    <source>
        <dbReference type="ARBA" id="ARBA00022827"/>
    </source>
</evidence>
<organism evidence="6 7">
    <name type="scientific">Flintibacter faecis</name>
    <dbReference type="NCBI Taxonomy" id="2763047"/>
    <lineage>
        <taxon>Bacteria</taxon>
        <taxon>Bacillati</taxon>
        <taxon>Bacillota</taxon>
        <taxon>Clostridia</taxon>
        <taxon>Eubacteriales</taxon>
        <taxon>Flintibacter</taxon>
    </lineage>
</organism>
<dbReference type="PANTHER" id="PTHR43153:SF1">
    <property type="entry name" value="ELECTRON TRANSFER FLAVOPROTEIN SUBUNIT ALPHA, MITOCHONDRIAL"/>
    <property type="match status" value="1"/>
</dbReference>
<dbReference type="InterPro" id="IPR033947">
    <property type="entry name" value="ETF_alpha_N"/>
</dbReference>
<dbReference type="InterPro" id="IPR029035">
    <property type="entry name" value="DHS-like_NAD/FAD-binding_dom"/>
</dbReference>
<dbReference type="PANTHER" id="PTHR43153">
    <property type="entry name" value="ELECTRON TRANSFER FLAVOPROTEIN ALPHA"/>
    <property type="match status" value="1"/>
</dbReference>
<dbReference type="PIRSF" id="PIRSF000089">
    <property type="entry name" value="Electra_flavoP_a"/>
    <property type="match status" value="1"/>
</dbReference>
<dbReference type="SUPFAM" id="SSF52467">
    <property type="entry name" value="DHS-like NAD/FAD-binding domain"/>
    <property type="match status" value="1"/>
</dbReference>
<dbReference type="InterPro" id="IPR014729">
    <property type="entry name" value="Rossmann-like_a/b/a_fold"/>
</dbReference>
<dbReference type="FunFam" id="3.40.50.1220:FF:000001">
    <property type="entry name" value="Electron transfer flavoprotein, alpha subunit"/>
    <property type="match status" value="1"/>
</dbReference>
<sequence>MKNNVWVCLEQNDGKIAGVSFEMLSEARKLADQLSGKVGAVLMGAGVKELAKEAVAYGADEVYVCDDEQLKNYRTDAYTRVLEDLVKGKEPGILLLPATTNGRDLAGRLASRLEAGLAADCVALRLEDGQLVATRPIFGGNLMADVVFKKDPAMCTIRPNSLNKADPDATRGGEIVDVAVVSEEDKIRTQVKEILAKAAGEISLTDAQIIVSGGRGLGDASGFDLIREFAKELGAAVGASRAAVDAGWIPYEHQVGQTGKTVGPKLYIACGISGALQHLAGMKTSDVIVAINKDEEAPIFGVANYGIVGDLYKVIPIMIEEYKKVVASR</sequence>
<dbReference type="InterPro" id="IPR014731">
    <property type="entry name" value="ETF_asu_C"/>
</dbReference>
<dbReference type="Pfam" id="PF00766">
    <property type="entry name" value="ETF_alpha"/>
    <property type="match status" value="1"/>
</dbReference>
<comment type="cofactor">
    <cofactor evidence="4">
        <name>FAD</name>
        <dbReference type="ChEBI" id="CHEBI:57692"/>
    </cofactor>
    <text evidence="4">Binds 1 FAD per dimer.</text>
</comment>
<dbReference type="InterPro" id="IPR014730">
    <property type="entry name" value="ETF_a/b_N"/>
</dbReference>
<comment type="caution">
    <text evidence="6">The sequence shown here is derived from an EMBL/GenBank/DDBJ whole genome shotgun (WGS) entry which is preliminary data.</text>
</comment>
<dbReference type="CDD" id="cd01715">
    <property type="entry name" value="ETF_alpha"/>
    <property type="match status" value="1"/>
</dbReference>
<proteinExistence type="inferred from homology"/>
<keyword evidence="2" id="KW-0285">Flavoprotein</keyword>
<feature type="binding site" evidence="4">
    <location>
        <position position="215"/>
    </location>
    <ligand>
        <name>FAD</name>
        <dbReference type="ChEBI" id="CHEBI:57692"/>
    </ligand>
</feature>
<evidence type="ECO:0000259" key="5">
    <source>
        <dbReference type="SMART" id="SM00893"/>
    </source>
</evidence>
<feature type="binding site" evidence="4">
    <location>
        <position position="292"/>
    </location>
    <ligand>
        <name>FAD</name>
        <dbReference type="ChEBI" id="CHEBI:57692"/>
    </ligand>
</feature>
<dbReference type="GO" id="GO:0033539">
    <property type="term" value="P:fatty acid beta-oxidation using acyl-CoA dehydrogenase"/>
    <property type="evidence" value="ECO:0007669"/>
    <property type="project" value="TreeGrafter"/>
</dbReference>